<reference evidence="6" key="1">
    <citation type="journal article" date="2021" name="Sci. Rep.">
        <title>Diploid genomic architecture of Nitzschia inconspicua, an elite biomass production diatom.</title>
        <authorList>
            <person name="Oliver A."/>
            <person name="Podell S."/>
            <person name="Pinowska A."/>
            <person name="Traller J.C."/>
            <person name="Smith S.R."/>
            <person name="McClure R."/>
            <person name="Beliaev A."/>
            <person name="Bohutskyi P."/>
            <person name="Hill E.A."/>
            <person name="Rabines A."/>
            <person name="Zheng H."/>
            <person name="Allen L.Z."/>
            <person name="Kuo A."/>
            <person name="Grigoriev I.V."/>
            <person name="Allen A.E."/>
            <person name="Hazlebeck D."/>
            <person name="Allen E.E."/>
        </authorList>
    </citation>
    <scope>NUCLEOTIDE SEQUENCE</scope>
    <source>
        <strain evidence="6">Hildebrandi</strain>
    </source>
</reference>
<dbReference type="Proteomes" id="UP000693970">
    <property type="component" value="Unassembled WGS sequence"/>
</dbReference>
<dbReference type="EMBL" id="JAGRRH010000109">
    <property type="protein sequence ID" value="KAG7336750.1"/>
    <property type="molecule type" value="Genomic_DNA"/>
</dbReference>
<keyword evidence="2" id="KW-1133">Transmembrane helix</keyword>
<dbReference type="AlphaFoldDB" id="A0A9K3PF83"/>
<comment type="caution">
    <text evidence="6">The sequence shown here is derived from an EMBL/GenBank/DDBJ whole genome shotgun (WGS) entry which is preliminary data.</text>
</comment>
<evidence type="ECO:0000256" key="2">
    <source>
        <dbReference type="SAM" id="Phobius"/>
    </source>
</evidence>
<evidence type="ECO:0000313" key="3">
    <source>
        <dbReference type="EMBL" id="KAG7336750.1"/>
    </source>
</evidence>
<proteinExistence type="predicted"/>
<feature type="transmembrane region" description="Helical" evidence="2">
    <location>
        <begin position="154"/>
        <end position="176"/>
    </location>
</feature>
<evidence type="ECO:0000256" key="1">
    <source>
        <dbReference type="SAM" id="MobiDB-lite"/>
    </source>
</evidence>
<keyword evidence="2" id="KW-0812">Transmembrane</keyword>
<evidence type="ECO:0000313" key="4">
    <source>
        <dbReference type="EMBL" id="KAG7336881.1"/>
    </source>
</evidence>
<evidence type="ECO:0000313" key="5">
    <source>
        <dbReference type="EMBL" id="KAG7337032.1"/>
    </source>
</evidence>
<dbReference type="EMBL" id="JAGRRH010000022">
    <property type="protein sequence ID" value="KAG7344681.1"/>
    <property type="molecule type" value="Genomic_DNA"/>
</dbReference>
<protein>
    <submittedName>
        <fullName evidence="6">Uncharacterized protein</fullName>
    </submittedName>
</protein>
<keyword evidence="8" id="KW-1185">Reference proteome</keyword>
<name>A0A9K3PF83_9STRA</name>
<dbReference type="EMBL" id="JAGRRH010000103">
    <property type="protein sequence ID" value="KAG7336881.1"/>
    <property type="molecule type" value="Genomic_DNA"/>
</dbReference>
<sequence length="296" mass="32248">MATTALTVNEINILHSRITAVSNSLRELTEYWQQQQQQQQEGSSESFPSSLSNNHPMNMKRTHLRGGRLEITTINRNNQKETQNNDDYNGIRASHRLTVSFSLVPSSSTTTAQSSTTPTLMLGGPSTTTSAAANTATTTFTTTLFAMHIRVETLLMVLAMVALFGLALFGLAYSMGGGDIFRCCCCRRKRSGNCDIVDGNDTTTTATTARRTTYPPTYETVQEFVFDAANDTTTVAMVQDVPTTMERLFPDLLSSSLSLSSSTYDVVLETMGKSNTENFGSGGGCVHTTNLREPLL</sequence>
<feature type="compositionally biased region" description="Low complexity" evidence="1">
    <location>
        <begin position="33"/>
        <end position="52"/>
    </location>
</feature>
<organism evidence="6 8">
    <name type="scientific">Nitzschia inconspicua</name>
    <dbReference type="NCBI Taxonomy" id="303405"/>
    <lineage>
        <taxon>Eukaryota</taxon>
        <taxon>Sar</taxon>
        <taxon>Stramenopiles</taxon>
        <taxon>Ochrophyta</taxon>
        <taxon>Bacillariophyta</taxon>
        <taxon>Bacillariophyceae</taxon>
        <taxon>Bacillariophycidae</taxon>
        <taxon>Bacillariales</taxon>
        <taxon>Bacillariaceae</taxon>
        <taxon>Nitzschia</taxon>
    </lineage>
</organism>
<evidence type="ECO:0000313" key="8">
    <source>
        <dbReference type="Proteomes" id="UP000693970"/>
    </source>
</evidence>
<keyword evidence="2" id="KW-0472">Membrane</keyword>
<dbReference type="EMBL" id="JAGRRH010000005">
    <property type="protein sequence ID" value="KAG7370421.1"/>
    <property type="molecule type" value="Genomic_DNA"/>
</dbReference>
<evidence type="ECO:0000313" key="7">
    <source>
        <dbReference type="EMBL" id="KAG7370421.1"/>
    </source>
</evidence>
<evidence type="ECO:0000313" key="6">
    <source>
        <dbReference type="EMBL" id="KAG7344681.1"/>
    </source>
</evidence>
<gene>
    <name evidence="5" type="ORF">IV203_022796</name>
    <name evidence="7" type="ORF">IV203_028167</name>
    <name evidence="3" type="ORF">IV203_028191</name>
    <name evidence="6" type="ORF">IV203_032212</name>
    <name evidence="4" type="ORF">IV203_033479</name>
</gene>
<reference evidence="6" key="2">
    <citation type="submission" date="2021-04" db="EMBL/GenBank/DDBJ databases">
        <authorList>
            <person name="Podell S."/>
        </authorList>
    </citation>
    <scope>NUCLEOTIDE SEQUENCE</scope>
    <source>
        <strain evidence="6">Hildebrandi</strain>
    </source>
</reference>
<accession>A0A9K3PF83</accession>
<feature type="region of interest" description="Disordered" evidence="1">
    <location>
        <begin position="33"/>
        <end position="67"/>
    </location>
</feature>
<dbReference type="EMBL" id="JAGRRH010000097">
    <property type="protein sequence ID" value="KAG7337032.1"/>
    <property type="molecule type" value="Genomic_DNA"/>
</dbReference>